<name>A0A9P6WAW7_RHOMI</name>
<evidence type="ECO:0000313" key="2">
    <source>
        <dbReference type="EMBL" id="KAG0667587.1"/>
    </source>
</evidence>
<evidence type="ECO:0000256" key="1">
    <source>
        <dbReference type="SAM" id="MobiDB-lite"/>
    </source>
</evidence>
<reference evidence="2 3" key="1">
    <citation type="submission" date="2020-11" db="EMBL/GenBank/DDBJ databases">
        <title>Kefir isolates.</title>
        <authorList>
            <person name="Marcisauskas S."/>
            <person name="Kim Y."/>
            <person name="Blasche S."/>
        </authorList>
    </citation>
    <scope>NUCLEOTIDE SEQUENCE [LARGE SCALE GENOMIC DNA]</scope>
    <source>
        <strain evidence="2 3">KR</strain>
    </source>
</reference>
<dbReference type="Proteomes" id="UP000777482">
    <property type="component" value="Unassembled WGS sequence"/>
</dbReference>
<sequence>MSAVSPPASPLLVERGHHGPPASPRSSSDFVLLTTADAVEPADGTLATRPHLDSSAPTRLARPRFLPVLQVTALLDLVTTVGLAIRVPIKTLPPSTVAINLARSLVVGVVVSSPRVRELGPVILAQLAVTALVLLFRLNELVQTNAGFSPPSSIGHAASAAADFLNPTTEWYLASFGWSCLHYLLYAAFVGFTRERNPLAGRMKRSSTWGEQRWEGTQVAVDGATLAGSIRSRSSVSGGGTGSDAGGRVFDVQGEYAYSGSAEEGNAAGSDQDGFSSESEEDDENDIVDVPRQYRGGGLTAATSTLRHRPSHASLLSVRGPLHADPSPSTSPRSRLASGLGAVRNYGSINSLGKSSCARA</sequence>
<protein>
    <submittedName>
        <fullName evidence="2">Uncharacterized protein</fullName>
    </submittedName>
</protein>
<organism evidence="2 3">
    <name type="scientific">Rhodotorula mucilaginosa</name>
    <name type="common">Yeast</name>
    <name type="synonym">Rhodotorula rubra</name>
    <dbReference type="NCBI Taxonomy" id="5537"/>
    <lineage>
        <taxon>Eukaryota</taxon>
        <taxon>Fungi</taxon>
        <taxon>Dikarya</taxon>
        <taxon>Basidiomycota</taxon>
        <taxon>Pucciniomycotina</taxon>
        <taxon>Microbotryomycetes</taxon>
        <taxon>Sporidiobolales</taxon>
        <taxon>Sporidiobolaceae</taxon>
        <taxon>Rhodotorula</taxon>
    </lineage>
</organism>
<gene>
    <name evidence="2" type="ORF">C6P46_000124</name>
</gene>
<dbReference type="OrthoDB" id="10266435at2759"/>
<feature type="region of interest" description="Disordered" evidence="1">
    <location>
        <begin position="261"/>
        <end position="295"/>
    </location>
</feature>
<comment type="caution">
    <text evidence="2">The sequence shown here is derived from an EMBL/GenBank/DDBJ whole genome shotgun (WGS) entry which is preliminary data.</text>
</comment>
<feature type="region of interest" description="Disordered" evidence="1">
    <location>
        <begin position="1"/>
        <end position="28"/>
    </location>
</feature>
<feature type="compositionally biased region" description="Acidic residues" evidence="1">
    <location>
        <begin position="278"/>
        <end position="287"/>
    </location>
</feature>
<accession>A0A9P6WAW7</accession>
<dbReference type="EMBL" id="PUHQ01000001">
    <property type="protein sequence ID" value="KAG0667587.1"/>
    <property type="molecule type" value="Genomic_DNA"/>
</dbReference>
<feature type="region of interest" description="Disordered" evidence="1">
    <location>
        <begin position="318"/>
        <end position="338"/>
    </location>
</feature>
<keyword evidence="3" id="KW-1185">Reference proteome</keyword>
<dbReference type="AlphaFoldDB" id="A0A9P6WAW7"/>
<evidence type="ECO:0000313" key="3">
    <source>
        <dbReference type="Proteomes" id="UP000777482"/>
    </source>
</evidence>
<proteinExistence type="predicted"/>